<dbReference type="GO" id="GO:0005686">
    <property type="term" value="C:U2 snRNP"/>
    <property type="evidence" value="ECO:0007669"/>
    <property type="project" value="TreeGrafter"/>
</dbReference>
<dbReference type="AlphaFoldDB" id="A0AAP0PW65"/>
<dbReference type="FunFam" id="2.60.40.2690:FF:000002">
    <property type="entry name" value="Splicing factor 3a subunit 2"/>
    <property type="match status" value="1"/>
</dbReference>
<keyword evidence="4" id="KW-0539">Nucleus</keyword>
<dbReference type="PANTHER" id="PTHR23205">
    <property type="entry name" value="SPLICING FACTOR 3A SUBUNIT 2"/>
    <property type="match status" value="1"/>
</dbReference>
<gene>
    <name evidence="7" type="ORF">Scep_005236</name>
</gene>
<dbReference type="PANTHER" id="PTHR23205:SF0">
    <property type="entry name" value="SPLICING FACTOR 3A SUBUNIT 2"/>
    <property type="match status" value="1"/>
</dbReference>
<keyword evidence="1" id="KW-0479">Metal-binding</keyword>
<evidence type="ECO:0000256" key="1">
    <source>
        <dbReference type="ARBA" id="ARBA00022723"/>
    </source>
</evidence>
<comment type="caution">
    <text evidence="7">The sequence shown here is derived from an EMBL/GenBank/DDBJ whole genome shotgun (WGS) entry which is preliminary data.</text>
</comment>
<dbReference type="GO" id="GO:0071004">
    <property type="term" value="C:U2-type prespliceosome"/>
    <property type="evidence" value="ECO:0007669"/>
    <property type="project" value="TreeGrafter"/>
</dbReference>
<evidence type="ECO:0000313" key="8">
    <source>
        <dbReference type="Proteomes" id="UP001419268"/>
    </source>
</evidence>
<keyword evidence="8" id="KW-1185">Reference proteome</keyword>
<evidence type="ECO:0000256" key="2">
    <source>
        <dbReference type="ARBA" id="ARBA00022771"/>
    </source>
</evidence>
<organism evidence="7 8">
    <name type="scientific">Stephania cephalantha</name>
    <dbReference type="NCBI Taxonomy" id="152367"/>
    <lineage>
        <taxon>Eukaryota</taxon>
        <taxon>Viridiplantae</taxon>
        <taxon>Streptophyta</taxon>
        <taxon>Embryophyta</taxon>
        <taxon>Tracheophyta</taxon>
        <taxon>Spermatophyta</taxon>
        <taxon>Magnoliopsida</taxon>
        <taxon>Ranunculales</taxon>
        <taxon>Menispermaceae</taxon>
        <taxon>Menispermoideae</taxon>
        <taxon>Cissampelideae</taxon>
        <taxon>Stephania</taxon>
    </lineage>
</organism>
<dbReference type="GO" id="GO:0000245">
    <property type="term" value="P:spliceosomal complex assembly"/>
    <property type="evidence" value="ECO:0007669"/>
    <property type="project" value="TreeGrafter"/>
</dbReference>
<keyword evidence="2" id="KW-0863">Zinc-finger</keyword>
<keyword evidence="3" id="KW-0862">Zinc</keyword>
<proteinExistence type="predicted"/>
<sequence length="257" mass="28630">MLDACSVSVIRLVVFSSESVKIGRPGYCVTKQYDSDTKQRSLLFQIKYPEIEDFAKPRHRFMSSFEQRVQSFDKRYQYLLFAAEPYEIIGFKIPSTEIDKTTPKFFSHWDQDSKVFTLQLYFKIKPPEANKPPSAPVANGTSVPGAPPRPLPPPPQAPPPPPPPPQGIPPPAPMGNPPRGPPPPPPTYHAWFCTTTSPTHCKWSSTDASRWKPPHSSTTPCWKWYHGELHPGCSNSSATIPQPTSQYGAIDLSGFSV</sequence>
<dbReference type="GO" id="GO:0071013">
    <property type="term" value="C:catalytic step 2 spliceosome"/>
    <property type="evidence" value="ECO:0007669"/>
    <property type="project" value="TreeGrafter"/>
</dbReference>
<reference evidence="7 8" key="1">
    <citation type="submission" date="2024-01" db="EMBL/GenBank/DDBJ databases">
        <title>Genome assemblies of Stephania.</title>
        <authorList>
            <person name="Yang L."/>
        </authorList>
    </citation>
    <scope>NUCLEOTIDE SEQUENCE [LARGE SCALE GENOMIC DNA]</scope>
    <source>
        <strain evidence="7">JXDWG</strain>
        <tissue evidence="7">Leaf</tissue>
    </source>
</reference>
<dbReference type="Proteomes" id="UP001419268">
    <property type="component" value="Unassembled WGS sequence"/>
</dbReference>
<dbReference type="GO" id="GO:0008270">
    <property type="term" value="F:zinc ion binding"/>
    <property type="evidence" value="ECO:0007669"/>
    <property type="project" value="UniProtKB-KW"/>
</dbReference>
<accession>A0AAP0PW65</accession>
<dbReference type="Pfam" id="PF16835">
    <property type="entry name" value="SF3A2"/>
    <property type="match status" value="1"/>
</dbReference>
<evidence type="ECO:0000256" key="5">
    <source>
        <dbReference type="SAM" id="MobiDB-lite"/>
    </source>
</evidence>
<feature type="compositionally biased region" description="Pro residues" evidence="5">
    <location>
        <begin position="145"/>
        <end position="185"/>
    </location>
</feature>
<feature type="domain" description="SF3A2" evidence="6">
    <location>
        <begin position="22"/>
        <end position="116"/>
    </location>
</feature>
<dbReference type="EMBL" id="JBBNAG010000002">
    <property type="protein sequence ID" value="KAK9158662.1"/>
    <property type="molecule type" value="Genomic_DNA"/>
</dbReference>
<dbReference type="SMART" id="SM01050">
    <property type="entry name" value="CactinC_cactus"/>
    <property type="match status" value="1"/>
</dbReference>
<name>A0AAP0PW65_9MAGN</name>
<evidence type="ECO:0000256" key="4">
    <source>
        <dbReference type="ARBA" id="ARBA00023242"/>
    </source>
</evidence>
<evidence type="ECO:0000313" key="7">
    <source>
        <dbReference type="EMBL" id="KAK9158662.1"/>
    </source>
</evidence>
<dbReference type="InterPro" id="IPR031781">
    <property type="entry name" value="SF3A2_dom"/>
</dbReference>
<evidence type="ECO:0000256" key="3">
    <source>
        <dbReference type="ARBA" id="ARBA00022833"/>
    </source>
</evidence>
<dbReference type="Gene3D" id="2.60.40.2690">
    <property type="match status" value="1"/>
</dbReference>
<evidence type="ECO:0000259" key="6">
    <source>
        <dbReference type="Pfam" id="PF16835"/>
    </source>
</evidence>
<feature type="region of interest" description="Disordered" evidence="5">
    <location>
        <begin position="129"/>
        <end position="185"/>
    </location>
</feature>
<dbReference type="InterPro" id="IPR052092">
    <property type="entry name" value="SF3A2"/>
</dbReference>
<protein>
    <recommendedName>
        <fullName evidence="6">SF3A2 domain-containing protein</fullName>
    </recommendedName>
</protein>